<evidence type="ECO:0000313" key="2">
    <source>
        <dbReference type="EMBL" id="KAL0200471.1"/>
    </source>
</evidence>
<name>A0ABD0RPU7_CIRMR</name>
<gene>
    <name evidence="2" type="ORF">M9458_003658</name>
</gene>
<dbReference type="AlphaFoldDB" id="A0ABD0RPU7"/>
<proteinExistence type="predicted"/>
<protein>
    <submittedName>
        <fullName evidence="2">Uncharacterized protein</fullName>
    </submittedName>
</protein>
<feature type="non-terminal residue" evidence="2">
    <location>
        <position position="1"/>
    </location>
</feature>
<comment type="caution">
    <text evidence="2">The sequence shown here is derived from an EMBL/GenBank/DDBJ whole genome shotgun (WGS) entry which is preliminary data.</text>
</comment>
<accession>A0ABD0RPU7</accession>
<feature type="non-terminal residue" evidence="2">
    <location>
        <position position="63"/>
    </location>
</feature>
<feature type="compositionally biased region" description="Polar residues" evidence="1">
    <location>
        <begin position="21"/>
        <end position="30"/>
    </location>
</feature>
<dbReference type="EMBL" id="JAMKFB020000002">
    <property type="protein sequence ID" value="KAL0200471.1"/>
    <property type="molecule type" value="Genomic_DNA"/>
</dbReference>
<sequence>EASVSTLEAFPAEPVREHQPVPSTTTTSSLGPRLPQSPRRPHHTPPPRLNIHPVPELGPPIMQ</sequence>
<dbReference type="Proteomes" id="UP001529510">
    <property type="component" value="Unassembled WGS sequence"/>
</dbReference>
<organism evidence="2 3">
    <name type="scientific">Cirrhinus mrigala</name>
    <name type="common">Mrigala</name>
    <dbReference type="NCBI Taxonomy" id="683832"/>
    <lineage>
        <taxon>Eukaryota</taxon>
        <taxon>Metazoa</taxon>
        <taxon>Chordata</taxon>
        <taxon>Craniata</taxon>
        <taxon>Vertebrata</taxon>
        <taxon>Euteleostomi</taxon>
        <taxon>Actinopterygii</taxon>
        <taxon>Neopterygii</taxon>
        <taxon>Teleostei</taxon>
        <taxon>Ostariophysi</taxon>
        <taxon>Cypriniformes</taxon>
        <taxon>Cyprinidae</taxon>
        <taxon>Labeoninae</taxon>
        <taxon>Labeonini</taxon>
        <taxon>Cirrhinus</taxon>
    </lineage>
</organism>
<feature type="region of interest" description="Disordered" evidence="1">
    <location>
        <begin position="1"/>
        <end position="63"/>
    </location>
</feature>
<evidence type="ECO:0000313" key="3">
    <source>
        <dbReference type="Proteomes" id="UP001529510"/>
    </source>
</evidence>
<keyword evidence="3" id="KW-1185">Reference proteome</keyword>
<evidence type="ECO:0000256" key="1">
    <source>
        <dbReference type="SAM" id="MobiDB-lite"/>
    </source>
</evidence>
<reference evidence="2 3" key="1">
    <citation type="submission" date="2024-05" db="EMBL/GenBank/DDBJ databases">
        <title>Genome sequencing and assembly of Indian major carp, Cirrhinus mrigala (Hamilton, 1822).</title>
        <authorList>
            <person name="Mohindra V."/>
            <person name="Chowdhury L.M."/>
            <person name="Lal K."/>
            <person name="Jena J.K."/>
        </authorList>
    </citation>
    <scope>NUCLEOTIDE SEQUENCE [LARGE SCALE GENOMIC DNA]</scope>
    <source>
        <strain evidence="2">CM1030</strain>
        <tissue evidence="2">Blood</tissue>
    </source>
</reference>